<accession>A0A088SJ81</accession>
<evidence type="ECO:0000313" key="2">
    <source>
        <dbReference type="EMBL" id="AIO01882.1"/>
    </source>
</evidence>
<dbReference type="PANTHER" id="PTHR12197:SF251">
    <property type="entry name" value="EG:BACR7C10.4 PROTEIN"/>
    <property type="match status" value="1"/>
</dbReference>
<name>A0A088SJ81_LEIPA</name>
<dbReference type="SUPFAM" id="SSF82199">
    <property type="entry name" value="SET domain"/>
    <property type="match status" value="1"/>
</dbReference>
<organism evidence="2 3">
    <name type="scientific">Leishmania panamensis</name>
    <dbReference type="NCBI Taxonomy" id="5679"/>
    <lineage>
        <taxon>Eukaryota</taxon>
        <taxon>Discoba</taxon>
        <taxon>Euglenozoa</taxon>
        <taxon>Kinetoplastea</taxon>
        <taxon>Metakinetoplastina</taxon>
        <taxon>Trypanosomatida</taxon>
        <taxon>Trypanosomatidae</taxon>
        <taxon>Leishmaniinae</taxon>
        <taxon>Leishmania</taxon>
        <taxon>Leishmania guyanensis species complex</taxon>
    </lineage>
</organism>
<dbReference type="OrthoDB" id="265717at2759"/>
<evidence type="ECO:0008006" key="4">
    <source>
        <dbReference type="Google" id="ProtNLM"/>
    </source>
</evidence>
<feature type="compositionally biased region" description="Polar residues" evidence="1">
    <location>
        <begin position="168"/>
        <end position="180"/>
    </location>
</feature>
<dbReference type="InterPro" id="IPR046341">
    <property type="entry name" value="SET_dom_sf"/>
</dbReference>
<dbReference type="CDD" id="cd20071">
    <property type="entry name" value="SET_SMYD"/>
    <property type="match status" value="1"/>
</dbReference>
<dbReference type="AlphaFoldDB" id="A0A088SJ81"/>
<dbReference type="Gene3D" id="2.170.270.10">
    <property type="entry name" value="SET domain"/>
    <property type="match status" value="1"/>
</dbReference>
<dbReference type="InterPro" id="IPR050869">
    <property type="entry name" value="H3K4_H4K5_MeTrfase"/>
</dbReference>
<dbReference type="GeneID" id="22578761"/>
<dbReference type="Proteomes" id="UP000063063">
    <property type="component" value="Chromosome 34"/>
</dbReference>
<keyword evidence="3" id="KW-1185">Reference proteome</keyword>
<evidence type="ECO:0000256" key="1">
    <source>
        <dbReference type="SAM" id="MobiDB-lite"/>
    </source>
</evidence>
<sequence>MILLFYITDSAGRKHRLSTLCGPSTTAVGAINQLRFKLSIPTEVDVKLHLTSDVPIRHLTAPLTSLRKQRSGSAKALRIPLWAALSGPETSINEIDYSTADVEDESDAEAEEDEWKDGSRSVSNASSRRISSPMGSTTNGTLPMHVVFSASPPKMSPVPVQAKRPTAATHSRPNRMPTSSPHERPEETPDPLAVNEAKRSVFSETTPATTSLAAMLSLVIKRRSSLEAAALEAQGPLSSRGPVRCLPNKFALRLQDAPQTARHAPQHSAVSVLASCTRADSTSRVVELYKTGYARRDTAVSQIMLREYPKVIPRDPRNIVLAVKDDARLVSCTHNPNFSCSSDFDSLGDATYAQYLSIGHTHGQELHARSLPAGPLLALYGELSTLRHSCCPTAAVHYDLFTAPYAGSCRCALLEGICRGEEITYLYKHADSLAFLLLSRDRRRNILQQKYFMDCDCPRCSETLENTTASAAATSTPTIDTTTTVAKVKPTRIATRTKAQLEAELTLTGVFFTDSDVDRDAAKQRELTQEMHKDFETLQIMDDSGVEINLTPGGNVPPAHRTKQCNRLLGFLRKYGSTESVLRLHEHHWRLNLVRAAYVQETVRLCAVKGATPVARQRDPSSKTLFVPTKTVYDVCLTQLGAEGLFIPPGHPHSLTTYESYLYLLAILPPAIAQATARSAENAPNIKWQQLQKTREVWGVLKRAALPPNIQKILLPKEQQLPPTPPESTPSSAREPLAPVEQ</sequence>
<dbReference type="GO" id="GO:0005634">
    <property type="term" value="C:nucleus"/>
    <property type="evidence" value="ECO:0007669"/>
    <property type="project" value="TreeGrafter"/>
</dbReference>
<dbReference type="eggNOG" id="ENOG502SM8I">
    <property type="taxonomic scope" value="Eukaryota"/>
</dbReference>
<feature type="region of interest" description="Disordered" evidence="1">
    <location>
        <begin position="714"/>
        <end position="742"/>
    </location>
</feature>
<dbReference type="VEuPathDB" id="TriTrypDB:LPAL13_340031700"/>
<reference evidence="2 3" key="1">
    <citation type="journal article" date="2015" name="Sci. Rep.">
        <title>The genome of Leishmania panamensis: insights into genomics of the L. (Viannia) subgenus.</title>
        <authorList>
            <person name="Llanes A."/>
            <person name="Restrepo C.M."/>
            <person name="Vecchio G.D."/>
            <person name="Anguizola F.J."/>
            <person name="Lleonart R."/>
        </authorList>
    </citation>
    <scope>NUCLEOTIDE SEQUENCE [LARGE SCALE GENOMIC DNA]</scope>
    <source>
        <strain evidence="2 3">MHOM/PA/94/PSC-1</strain>
    </source>
</reference>
<gene>
    <name evidence="2" type="ORF">LPMP_342560</name>
</gene>
<dbReference type="PANTHER" id="PTHR12197">
    <property type="entry name" value="HISTONE-LYSINE N-METHYLTRANSFERASE SMYD"/>
    <property type="match status" value="1"/>
</dbReference>
<dbReference type="VEuPathDB" id="TriTrypDB:LPMP_342560"/>
<feature type="compositionally biased region" description="Acidic residues" evidence="1">
    <location>
        <begin position="101"/>
        <end position="115"/>
    </location>
</feature>
<feature type="compositionally biased region" description="Low complexity" evidence="1">
    <location>
        <begin position="120"/>
        <end position="132"/>
    </location>
</feature>
<feature type="region of interest" description="Disordered" evidence="1">
    <location>
        <begin position="99"/>
        <end position="194"/>
    </location>
</feature>
<dbReference type="EMBL" id="CP009403">
    <property type="protein sequence ID" value="AIO01882.1"/>
    <property type="molecule type" value="Genomic_DNA"/>
</dbReference>
<dbReference type="KEGG" id="lpan:LPMP_342560"/>
<evidence type="ECO:0000313" key="3">
    <source>
        <dbReference type="Proteomes" id="UP000063063"/>
    </source>
</evidence>
<protein>
    <recommendedName>
        <fullName evidence="4">SET domain-containing protein</fullName>
    </recommendedName>
</protein>
<proteinExistence type="predicted"/>
<dbReference type="RefSeq" id="XP_010702682.1">
    <property type="nucleotide sequence ID" value="XM_010704380.1"/>
</dbReference>